<dbReference type="PANTHER" id="PTHR30304">
    <property type="entry name" value="D-TAGATOSE-1,6-BISPHOSPHATE ALDOLASE"/>
    <property type="match status" value="1"/>
</dbReference>
<gene>
    <name evidence="1" type="ordered locus">Metev_0116</name>
</gene>
<dbReference type="GO" id="GO:0008270">
    <property type="term" value="F:zinc ion binding"/>
    <property type="evidence" value="ECO:0007669"/>
    <property type="project" value="InterPro"/>
</dbReference>
<evidence type="ECO:0000313" key="2">
    <source>
        <dbReference type="Proteomes" id="UP000000391"/>
    </source>
</evidence>
<dbReference type="HOGENOM" id="CLU_653212_0_0_2"/>
<dbReference type="RefSeq" id="WP_013193615.1">
    <property type="nucleotide sequence ID" value="NC_014253.1"/>
</dbReference>
<proteinExistence type="predicted"/>
<dbReference type="InterPro" id="IPR050246">
    <property type="entry name" value="Class_II_FBP_aldolase"/>
</dbReference>
<dbReference type="KEGG" id="mev:Metev_0116"/>
<name>D7E625_METEZ</name>
<dbReference type="Proteomes" id="UP000000391">
    <property type="component" value="Chromosome"/>
</dbReference>
<dbReference type="InterPro" id="IPR000771">
    <property type="entry name" value="FBA_II"/>
</dbReference>
<dbReference type="Gene3D" id="3.20.20.70">
    <property type="entry name" value="Aldolase class I"/>
    <property type="match status" value="1"/>
</dbReference>
<keyword evidence="2" id="KW-1185">Reference proteome</keyword>
<dbReference type="PANTHER" id="PTHR30304:SF0">
    <property type="entry name" value="D-TAGATOSE-1,6-BISPHOSPHATE ALDOLASE SUBUNIT GATY-RELATED"/>
    <property type="match status" value="1"/>
</dbReference>
<dbReference type="InterPro" id="IPR013785">
    <property type="entry name" value="Aldolase_TIM"/>
</dbReference>
<dbReference type="Pfam" id="PF01116">
    <property type="entry name" value="F_bP_aldolase"/>
    <property type="match status" value="1"/>
</dbReference>
<dbReference type="SUPFAM" id="SSF51569">
    <property type="entry name" value="Aldolase"/>
    <property type="match status" value="1"/>
</dbReference>
<protein>
    <submittedName>
        <fullName evidence="1">Ketose-bisphosphate aldolase class-II</fullName>
    </submittedName>
</protein>
<accession>D7E625</accession>
<dbReference type="EMBL" id="CP002069">
    <property type="protein sequence ID" value="ADI73047.1"/>
    <property type="molecule type" value="Genomic_DNA"/>
</dbReference>
<evidence type="ECO:0000313" key="1">
    <source>
        <dbReference type="EMBL" id="ADI73047.1"/>
    </source>
</evidence>
<dbReference type="STRING" id="644295.Metev_0116"/>
<dbReference type="AlphaFoldDB" id="D7E625"/>
<dbReference type="GeneID" id="9345727"/>
<organism evidence="1 2">
    <name type="scientific">Methanohalobium evestigatum (strain ATCC BAA-1072 / DSM 3721 / NBRC 107634 / OCM 161 / Z-7303)</name>
    <dbReference type="NCBI Taxonomy" id="644295"/>
    <lineage>
        <taxon>Archaea</taxon>
        <taxon>Methanobacteriati</taxon>
        <taxon>Methanobacteriota</taxon>
        <taxon>Stenosarchaea group</taxon>
        <taxon>Methanomicrobia</taxon>
        <taxon>Methanosarcinales</taxon>
        <taxon>Methanosarcinaceae</taxon>
        <taxon>Methanohalobium</taxon>
    </lineage>
</organism>
<reference evidence="1 2" key="1">
    <citation type="submission" date="2010-06" db="EMBL/GenBank/DDBJ databases">
        <title>Complete sequence chromosome of Methanohalobium evestigatum Z-7303.</title>
        <authorList>
            <consortium name="US DOE Joint Genome Institute"/>
            <person name="Lucas S."/>
            <person name="Copeland A."/>
            <person name="Lapidus A."/>
            <person name="Cheng J.-F."/>
            <person name="Bruce D."/>
            <person name="Goodwin L."/>
            <person name="Pitluck S."/>
            <person name="Saunders E."/>
            <person name="Detter J.C."/>
            <person name="Han C."/>
            <person name="Tapia R."/>
            <person name="Land M."/>
            <person name="Hauser L."/>
            <person name="Kyrpides N."/>
            <person name="Mikhailova N."/>
            <person name="Sieprawska-Lupa M."/>
            <person name="Whitman W.B."/>
            <person name="Anderson I."/>
            <person name="Woyke T."/>
        </authorList>
    </citation>
    <scope>NUCLEOTIDE SEQUENCE [LARGE SCALE GENOMIC DNA]</scope>
    <source>
        <strain evidence="2">ATCC BAA-1072 / DSM 3721 / NBRC 107634 / OCM 161 / Z-7303</strain>
    </source>
</reference>
<dbReference type="GO" id="GO:0005975">
    <property type="term" value="P:carbohydrate metabolic process"/>
    <property type="evidence" value="ECO:0007669"/>
    <property type="project" value="InterPro"/>
</dbReference>
<sequence length="401" mass="45658">MTDEDFEPICEISEQFRNYCNQMLESEYDPKPSKYIFNILQNQKTIVMAANPRIGLVTRGILRAAKDADAPIILELARSECNLENGYTGLYPSDFSEQCYQAAKDVGYDIWALHADHIGIKKGDREDIEKTKELVKAQIDAGYTSFAIDASHLFNFQGGDLREELKDNIDATTEIAKFIEEQMDDREYGLEVEVGEIGREDEHGRVLTNPEEAVTFIKALNENGVYPQVLAIANGSAHGNTYDSQGRLIEQVSIDIPQTIKVAQALKENNLKVRIAQHGITGTPRELIHDHFPHGEIIKGNVGTFYMNLVWDAFKLFEPELYNDIWNWTVENYKQKSPDKTDSEIFGKYSKFAIKQFFDRIYSVNEDTKRAIDAMAYAETLYFLKSFNAERTASIVRDGIK</sequence>
<dbReference type="GO" id="GO:0016832">
    <property type="term" value="F:aldehyde-lyase activity"/>
    <property type="evidence" value="ECO:0007669"/>
    <property type="project" value="InterPro"/>
</dbReference>